<evidence type="ECO:0000256" key="4">
    <source>
        <dbReference type="ARBA" id="ARBA00022801"/>
    </source>
</evidence>
<evidence type="ECO:0000313" key="8">
    <source>
        <dbReference type="EMBL" id="RLP81980.1"/>
    </source>
</evidence>
<dbReference type="OrthoDB" id="9771229at2"/>
<dbReference type="InterPro" id="IPR013551">
    <property type="entry name" value="YicC-like_C"/>
</dbReference>
<dbReference type="InterPro" id="IPR005229">
    <property type="entry name" value="YicC/YloC-like"/>
</dbReference>
<comment type="caution">
    <text evidence="8">The sequence shown here is derived from an EMBL/GenBank/DDBJ whole genome shotgun (WGS) entry which is preliminary data.</text>
</comment>
<keyword evidence="2" id="KW-0540">Nuclease</keyword>
<organism evidence="8 9">
    <name type="scientific">Xanthobacter tagetidis</name>
    <dbReference type="NCBI Taxonomy" id="60216"/>
    <lineage>
        <taxon>Bacteria</taxon>
        <taxon>Pseudomonadati</taxon>
        <taxon>Pseudomonadota</taxon>
        <taxon>Alphaproteobacteria</taxon>
        <taxon>Hyphomicrobiales</taxon>
        <taxon>Xanthobacteraceae</taxon>
        <taxon>Xanthobacter</taxon>
    </lineage>
</organism>
<comment type="similarity">
    <text evidence="5">Belongs to the YicC/YloC family.</text>
</comment>
<dbReference type="PANTHER" id="PTHR30636:SF3">
    <property type="entry name" value="UPF0701 PROTEIN YICC"/>
    <property type="match status" value="1"/>
</dbReference>
<accession>A0A3L7AQY8</accession>
<keyword evidence="3" id="KW-0255">Endonuclease</keyword>
<gene>
    <name evidence="8" type="ORF">D9R14_01935</name>
</gene>
<evidence type="ECO:0000259" key="6">
    <source>
        <dbReference type="Pfam" id="PF03755"/>
    </source>
</evidence>
<dbReference type="InterPro" id="IPR013527">
    <property type="entry name" value="YicC-like_N"/>
</dbReference>
<evidence type="ECO:0000256" key="1">
    <source>
        <dbReference type="ARBA" id="ARBA00001968"/>
    </source>
</evidence>
<dbReference type="Pfam" id="PF03755">
    <property type="entry name" value="YicC-like_N"/>
    <property type="match status" value="1"/>
</dbReference>
<dbReference type="AlphaFoldDB" id="A0A3L7AQY8"/>
<evidence type="ECO:0000259" key="7">
    <source>
        <dbReference type="Pfam" id="PF08340"/>
    </source>
</evidence>
<dbReference type="Pfam" id="PF08340">
    <property type="entry name" value="YicC-like_C"/>
    <property type="match status" value="1"/>
</dbReference>
<evidence type="ECO:0000256" key="2">
    <source>
        <dbReference type="ARBA" id="ARBA00022722"/>
    </source>
</evidence>
<dbReference type="GO" id="GO:0004521">
    <property type="term" value="F:RNA endonuclease activity"/>
    <property type="evidence" value="ECO:0007669"/>
    <property type="project" value="InterPro"/>
</dbReference>
<evidence type="ECO:0000256" key="3">
    <source>
        <dbReference type="ARBA" id="ARBA00022759"/>
    </source>
</evidence>
<sequence>MTAFARAAAAAGAWRLAWEVRSVNGKGLDVRLRLPPGFDMVEAEARALAGRHLARGSLNATLAATREGDSVSVSVNQPALEALLAAAQAAAAKFSVPAPSLDALLTVKGIVEVSEVKESEAEMRALTTAALAAFDEALGALCAMRAREGEALRTVLAGRLDAIEALVAAAEALPERRVEAVKARLAEQVRALVDATPALDPDRLSQEAILIATRADVREELDRLTAHVAQARHLLAEGGPVGRKLDFLAQEFNREANTLCSKSSSVALTQIGLDLKLLVDQFREQIQNVE</sequence>
<reference evidence="8 9" key="1">
    <citation type="submission" date="2018-10" db="EMBL/GenBank/DDBJ databases">
        <title>Xanthobacter tagetidis genome sequencing and assembly.</title>
        <authorList>
            <person name="Maclea K.S."/>
            <person name="Goen A.E."/>
            <person name="Fatima S.A."/>
        </authorList>
    </citation>
    <scope>NUCLEOTIDE SEQUENCE [LARGE SCALE GENOMIC DNA]</scope>
    <source>
        <strain evidence="8 9">ATCC 700314</strain>
    </source>
</reference>
<evidence type="ECO:0000313" key="9">
    <source>
        <dbReference type="Proteomes" id="UP000269692"/>
    </source>
</evidence>
<keyword evidence="9" id="KW-1185">Reference proteome</keyword>
<dbReference type="GO" id="GO:0016787">
    <property type="term" value="F:hydrolase activity"/>
    <property type="evidence" value="ECO:0007669"/>
    <property type="project" value="UniProtKB-KW"/>
</dbReference>
<name>A0A3L7AQY8_9HYPH</name>
<dbReference type="NCBIfam" id="TIGR00255">
    <property type="entry name" value="YicC/YloC family endoribonuclease"/>
    <property type="match status" value="1"/>
</dbReference>
<protein>
    <submittedName>
        <fullName evidence="8">YicC family protein</fullName>
    </submittedName>
</protein>
<dbReference type="EMBL" id="RCTF01000001">
    <property type="protein sequence ID" value="RLP81980.1"/>
    <property type="molecule type" value="Genomic_DNA"/>
</dbReference>
<dbReference type="Proteomes" id="UP000269692">
    <property type="component" value="Unassembled WGS sequence"/>
</dbReference>
<comment type="cofactor">
    <cofactor evidence="1">
        <name>a divalent metal cation</name>
        <dbReference type="ChEBI" id="CHEBI:60240"/>
    </cofactor>
</comment>
<keyword evidence="4" id="KW-0378">Hydrolase</keyword>
<feature type="domain" description="Endoribonuclease YicC-like N-terminal" evidence="6">
    <location>
        <begin position="1"/>
        <end position="153"/>
    </location>
</feature>
<feature type="domain" description="Endoribonuclease YicC-like C-terminal" evidence="7">
    <location>
        <begin position="174"/>
        <end position="290"/>
    </location>
</feature>
<dbReference type="PANTHER" id="PTHR30636">
    <property type="entry name" value="UPF0701 PROTEIN YICC"/>
    <property type="match status" value="1"/>
</dbReference>
<proteinExistence type="inferred from homology"/>
<evidence type="ECO:0000256" key="5">
    <source>
        <dbReference type="ARBA" id="ARBA00035648"/>
    </source>
</evidence>